<organism evidence="1 2">
    <name type="scientific">Aphanothece hegewaldii CCALA 016</name>
    <dbReference type="NCBI Taxonomy" id="2107694"/>
    <lineage>
        <taxon>Bacteria</taxon>
        <taxon>Bacillati</taxon>
        <taxon>Cyanobacteriota</taxon>
        <taxon>Cyanophyceae</taxon>
        <taxon>Oscillatoriophycideae</taxon>
        <taxon>Chroococcales</taxon>
        <taxon>Aphanothecaceae</taxon>
        <taxon>Aphanothece</taxon>
    </lineage>
</organism>
<dbReference type="OrthoDB" id="15200at2"/>
<protein>
    <recommendedName>
        <fullName evidence="3">DUF2281 domain-containing protein</fullName>
    </recommendedName>
</protein>
<proteinExistence type="predicted"/>
<reference evidence="1 2" key="1">
    <citation type="submission" date="2018-03" db="EMBL/GenBank/DDBJ databases">
        <title>The ancient ancestry and fast evolution of plastids.</title>
        <authorList>
            <person name="Moore K.R."/>
            <person name="Magnabosco C."/>
            <person name="Momper L."/>
            <person name="Gold D.A."/>
            <person name="Bosak T."/>
            <person name="Fournier G.P."/>
        </authorList>
    </citation>
    <scope>NUCLEOTIDE SEQUENCE [LARGE SCALE GENOMIC DNA]</scope>
    <source>
        <strain evidence="1 2">CCALA 016</strain>
    </source>
</reference>
<reference evidence="1 2" key="2">
    <citation type="submission" date="2018-03" db="EMBL/GenBank/DDBJ databases">
        <authorList>
            <person name="Keele B.F."/>
        </authorList>
    </citation>
    <scope>NUCLEOTIDE SEQUENCE [LARGE SCALE GENOMIC DNA]</scope>
    <source>
        <strain evidence="1 2">CCALA 016</strain>
    </source>
</reference>
<keyword evidence="2" id="KW-1185">Reference proteome</keyword>
<dbReference type="Proteomes" id="UP000239001">
    <property type="component" value="Unassembled WGS sequence"/>
</dbReference>
<evidence type="ECO:0000313" key="2">
    <source>
        <dbReference type="Proteomes" id="UP000239001"/>
    </source>
</evidence>
<dbReference type="AlphaFoldDB" id="A0A2T1M3Y3"/>
<evidence type="ECO:0000313" key="1">
    <source>
        <dbReference type="EMBL" id="PSF39553.1"/>
    </source>
</evidence>
<name>A0A2T1M3Y3_9CHRO</name>
<accession>A0A2T1M3Y3</accession>
<sequence>MNNQTVKEKINEYLEQLPDAQLVQVANFVEELFQEQQINLSKRQLIRSLKGKYSNVLTPTEIISQKKQDELTWENEN</sequence>
<evidence type="ECO:0008006" key="3">
    <source>
        <dbReference type="Google" id="ProtNLM"/>
    </source>
</evidence>
<dbReference type="EMBL" id="PXOH01000001">
    <property type="protein sequence ID" value="PSF39553.1"/>
    <property type="molecule type" value="Genomic_DNA"/>
</dbReference>
<comment type="caution">
    <text evidence="1">The sequence shown here is derived from an EMBL/GenBank/DDBJ whole genome shotgun (WGS) entry which is preliminary data.</text>
</comment>
<dbReference type="RefSeq" id="WP_106455173.1">
    <property type="nucleotide sequence ID" value="NZ_PXOH01000001.1"/>
</dbReference>
<gene>
    <name evidence="1" type="ORF">C7H19_01825</name>
</gene>